<feature type="domain" description="Superoxide dismutase copper/zinc binding" evidence="1">
    <location>
        <begin position="57"/>
        <end position="187"/>
    </location>
</feature>
<dbReference type="GO" id="GO:0005507">
    <property type="term" value="F:copper ion binding"/>
    <property type="evidence" value="ECO:0007669"/>
    <property type="project" value="InterPro"/>
</dbReference>
<feature type="non-terminal residue" evidence="2">
    <location>
        <position position="203"/>
    </location>
</feature>
<dbReference type="GO" id="GO:0006801">
    <property type="term" value="P:superoxide metabolic process"/>
    <property type="evidence" value="ECO:0007669"/>
    <property type="project" value="InterPro"/>
</dbReference>
<dbReference type="InterPro" id="IPR001424">
    <property type="entry name" value="SOD_Cu_Zn_dom"/>
</dbReference>
<accession>A0A9W9WS82</accession>
<proteinExistence type="predicted"/>
<dbReference type="SUPFAM" id="SSF49329">
    <property type="entry name" value="Cu,Zn superoxide dismutase-like"/>
    <property type="match status" value="1"/>
</dbReference>
<dbReference type="Proteomes" id="UP001147760">
    <property type="component" value="Unassembled WGS sequence"/>
</dbReference>
<evidence type="ECO:0000259" key="1">
    <source>
        <dbReference type="Pfam" id="PF00080"/>
    </source>
</evidence>
<comment type="caution">
    <text evidence="2">The sequence shown here is derived from an EMBL/GenBank/DDBJ whole genome shotgun (WGS) entry which is preliminary data.</text>
</comment>
<dbReference type="EMBL" id="JAPWDO010000004">
    <property type="protein sequence ID" value="KAJ5472708.1"/>
    <property type="molecule type" value="Genomic_DNA"/>
</dbReference>
<reference evidence="2" key="1">
    <citation type="submission" date="2022-12" db="EMBL/GenBank/DDBJ databases">
        <authorList>
            <person name="Petersen C."/>
        </authorList>
    </citation>
    <scope>NUCLEOTIDE SEQUENCE</scope>
    <source>
        <strain evidence="2">IBT 17660</strain>
    </source>
</reference>
<reference evidence="2" key="2">
    <citation type="journal article" date="2023" name="IMA Fungus">
        <title>Comparative genomic study of the Penicillium genus elucidates a diverse pangenome and 15 lateral gene transfer events.</title>
        <authorList>
            <person name="Petersen C."/>
            <person name="Sorensen T."/>
            <person name="Nielsen M.R."/>
            <person name="Sondergaard T.E."/>
            <person name="Sorensen J.L."/>
            <person name="Fitzpatrick D.A."/>
            <person name="Frisvad J.C."/>
            <person name="Nielsen K.L."/>
        </authorList>
    </citation>
    <scope>NUCLEOTIDE SEQUENCE</scope>
    <source>
        <strain evidence="2">IBT 17660</strain>
    </source>
</reference>
<evidence type="ECO:0000313" key="3">
    <source>
        <dbReference type="Proteomes" id="UP001147760"/>
    </source>
</evidence>
<dbReference type="Pfam" id="PF00080">
    <property type="entry name" value="Sod_Cu"/>
    <property type="match status" value="1"/>
</dbReference>
<name>A0A9W9WS82_9EURO</name>
<gene>
    <name evidence="2" type="ORF">N7530_006709</name>
</gene>
<dbReference type="PANTHER" id="PTHR10003">
    <property type="entry name" value="SUPEROXIDE DISMUTASE CU-ZN -RELATED"/>
    <property type="match status" value="1"/>
</dbReference>
<dbReference type="OrthoDB" id="2015551at2759"/>
<organism evidence="2 3">
    <name type="scientific">Penicillium desertorum</name>
    <dbReference type="NCBI Taxonomy" id="1303715"/>
    <lineage>
        <taxon>Eukaryota</taxon>
        <taxon>Fungi</taxon>
        <taxon>Dikarya</taxon>
        <taxon>Ascomycota</taxon>
        <taxon>Pezizomycotina</taxon>
        <taxon>Eurotiomycetes</taxon>
        <taxon>Eurotiomycetidae</taxon>
        <taxon>Eurotiales</taxon>
        <taxon>Aspergillaceae</taxon>
        <taxon>Penicillium</taxon>
    </lineage>
</organism>
<dbReference type="InterPro" id="IPR036423">
    <property type="entry name" value="SOD-like_Cu/Zn_dom_sf"/>
</dbReference>
<sequence>SNNPPGQIENRSSFYHPKHNTTTSISNMLSIFFYLLIPAALSQAIERATAELVGSISGTLILEESGDELKVEGQLSGVPLGRHGIHVHENGATGNECLDAGGHYNPTGVSHGAPDDQERHIGDWGNFNADQDPYHLEIVDRVAKLTGPYSIVGRSIVIHGGEDDLGRGNNPASKTNGNSGPRLACGMCLVLFRLISEHLWMLT</sequence>
<dbReference type="PRINTS" id="PR00068">
    <property type="entry name" value="CUZNDISMTASE"/>
</dbReference>
<evidence type="ECO:0000313" key="2">
    <source>
        <dbReference type="EMBL" id="KAJ5472708.1"/>
    </source>
</evidence>
<protein>
    <recommendedName>
        <fullName evidence="1">Superoxide dismutase copper/zinc binding domain-containing protein</fullName>
    </recommendedName>
</protein>
<dbReference type="InterPro" id="IPR024134">
    <property type="entry name" value="SOD_Cu/Zn_/chaperone"/>
</dbReference>
<dbReference type="CDD" id="cd00305">
    <property type="entry name" value="Cu-Zn_Superoxide_Dismutase"/>
    <property type="match status" value="1"/>
</dbReference>
<dbReference type="Gene3D" id="2.60.40.200">
    <property type="entry name" value="Superoxide dismutase, copper/zinc binding domain"/>
    <property type="match status" value="1"/>
</dbReference>
<dbReference type="AlphaFoldDB" id="A0A9W9WS82"/>
<keyword evidence="3" id="KW-1185">Reference proteome</keyword>